<feature type="compositionally biased region" description="Basic and acidic residues" evidence="2">
    <location>
        <begin position="236"/>
        <end position="260"/>
    </location>
</feature>
<reference evidence="4" key="1">
    <citation type="submission" date="2022-03" db="EMBL/GenBank/DDBJ databases">
        <title>Draft genome sequence of Aduncisulcus paluster, a free-living microaerophilic Fornicata.</title>
        <authorList>
            <person name="Yuyama I."/>
            <person name="Kume K."/>
            <person name="Tamura T."/>
            <person name="Inagaki Y."/>
            <person name="Hashimoto T."/>
        </authorList>
    </citation>
    <scope>NUCLEOTIDE SEQUENCE</scope>
    <source>
        <strain evidence="4">NY0171</strain>
    </source>
</reference>
<dbReference type="SUPFAM" id="SSF47473">
    <property type="entry name" value="EF-hand"/>
    <property type="match status" value="1"/>
</dbReference>
<dbReference type="PROSITE" id="PS00018">
    <property type="entry name" value="EF_HAND_1"/>
    <property type="match status" value="1"/>
</dbReference>
<protein>
    <recommendedName>
        <fullName evidence="3">EF-hand domain-containing protein</fullName>
    </recommendedName>
</protein>
<keyword evidence="5" id="KW-1185">Reference proteome</keyword>
<evidence type="ECO:0000256" key="1">
    <source>
        <dbReference type="ARBA" id="ARBA00022837"/>
    </source>
</evidence>
<organism evidence="4 5">
    <name type="scientific">Aduncisulcus paluster</name>
    <dbReference type="NCBI Taxonomy" id="2918883"/>
    <lineage>
        <taxon>Eukaryota</taxon>
        <taxon>Metamonada</taxon>
        <taxon>Carpediemonas-like organisms</taxon>
        <taxon>Aduncisulcus</taxon>
    </lineage>
</organism>
<dbReference type="InterPro" id="IPR002048">
    <property type="entry name" value="EF_hand_dom"/>
</dbReference>
<feature type="region of interest" description="Disordered" evidence="2">
    <location>
        <begin position="81"/>
        <end position="301"/>
    </location>
</feature>
<gene>
    <name evidence="4" type="ORF">ADUPG1_008687</name>
</gene>
<dbReference type="Proteomes" id="UP001057375">
    <property type="component" value="Unassembled WGS sequence"/>
</dbReference>
<accession>A0ABQ5KWZ9</accession>
<dbReference type="EMBL" id="BQXS01011010">
    <property type="protein sequence ID" value="GKT35545.1"/>
    <property type="molecule type" value="Genomic_DNA"/>
</dbReference>
<sequence>MKVKNLLTAKDVKDLQKGTDLSMKHIKRFCRRFDRVAKIPMEIGGSGVVSTLDVCEQVTVGRKEYVRDVIQAIYTEPHYASKMSKDRIKPDNPSPSTHDEKPKNNKKQNISHKPPLSDSSALASPSSLSSVPPSSGTHALPSTLTSSTMSSTSSLSDLGDSGEVFKESEDDELHSSPSTNPPLLESSGTSQGKHLNPYLIAKRRASSGDAALYDSNSHGKMSHSHRPLSMRSPLHHMTEDDLEDGGRLFHSEHPAQDRKQLLCPPQHSPPPVPPIDSPGHESSRYSSASMSPVQAGKAYDQSDLDPRPMLWAFGEVGDGGFGGSFTSLPRRRIMFSFFDKDNDGYVGFSDIIETFSAITGRDSSSYEDGVKCLLEKETGHEKGKLSFSKFSKIMF</sequence>
<name>A0ABQ5KWZ9_9EUKA</name>
<evidence type="ECO:0000313" key="4">
    <source>
        <dbReference type="EMBL" id="GKT35545.1"/>
    </source>
</evidence>
<comment type="caution">
    <text evidence="4">The sequence shown here is derived from an EMBL/GenBank/DDBJ whole genome shotgun (WGS) entry which is preliminary data.</text>
</comment>
<feature type="compositionally biased region" description="Low complexity" evidence="2">
    <location>
        <begin position="142"/>
        <end position="162"/>
    </location>
</feature>
<dbReference type="PROSITE" id="PS50222">
    <property type="entry name" value="EF_HAND_2"/>
    <property type="match status" value="1"/>
</dbReference>
<dbReference type="InterPro" id="IPR011992">
    <property type="entry name" value="EF-hand-dom_pair"/>
</dbReference>
<feature type="compositionally biased region" description="Low complexity" evidence="2">
    <location>
        <begin position="114"/>
        <end position="135"/>
    </location>
</feature>
<keyword evidence="1" id="KW-0106">Calcium</keyword>
<proteinExistence type="predicted"/>
<feature type="compositionally biased region" description="Pro residues" evidence="2">
    <location>
        <begin position="266"/>
        <end position="276"/>
    </location>
</feature>
<evidence type="ECO:0000313" key="5">
    <source>
        <dbReference type="Proteomes" id="UP001057375"/>
    </source>
</evidence>
<feature type="domain" description="EF-hand" evidence="3">
    <location>
        <begin position="326"/>
        <end position="361"/>
    </location>
</feature>
<evidence type="ECO:0000256" key="2">
    <source>
        <dbReference type="SAM" id="MobiDB-lite"/>
    </source>
</evidence>
<evidence type="ECO:0000259" key="3">
    <source>
        <dbReference type="PROSITE" id="PS50222"/>
    </source>
</evidence>
<dbReference type="InterPro" id="IPR018247">
    <property type="entry name" value="EF_Hand_1_Ca_BS"/>
</dbReference>